<organism evidence="1 2">
    <name type="scientific">Kribbella sancticallisti</name>
    <dbReference type="NCBI Taxonomy" id="460087"/>
    <lineage>
        <taxon>Bacteria</taxon>
        <taxon>Bacillati</taxon>
        <taxon>Actinomycetota</taxon>
        <taxon>Actinomycetes</taxon>
        <taxon>Propionibacteriales</taxon>
        <taxon>Kribbellaceae</taxon>
        <taxon>Kribbella</taxon>
    </lineage>
</organism>
<dbReference type="Proteomes" id="UP001500393">
    <property type="component" value="Unassembled WGS sequence"/>
</dbReference>
<name>A0ABP4NIN7_9ACTN</name>
<proteinExistence type="predicted"/>
<keyword evidence="2" id="KW-1185">Reference proteome</keyword>
<gene>
    <name evidence="1" type="ORF">GCM10009789_14560</name>
</gene>
<sequence length="147" mass="16786">MHPQELPLMLASSLVRAPSEPFPLDRVRMQKAVFLLVQRGSDGWRHLYDYTPYNWGPYSRDLTVDVDDLASKHLMATEVVQGSQYGRYVTTPAGDHAASASWVHLSLVEQQFLKQVRSYVTSRSFNDLLREVYAAYPQFATESRFTG</sequence>
<dbReference type="EMBL" id="BAAAOS010000011">
    <property type="protein sequence ID" value="GAA1562461.1"/>
    <property type="molecule type" value="Genomic_DNA"/>
</dbReference>
<reference evidence="2" key="1">
    <citation type="journal article" date="2019" name="Int. J. Syst. Evol. Microbiol.">
        <title>The Global Catalogue of Microorganisms (GCM) 10K type strain sequencing project: providing services to taxonomists for standard genome sequencing and annotation.</title>
        <authorList>
            <consortium name="The Broad Institute Genomics Platform"/>
            <consortium name="The Broad Institute Genome Sequencing Center for Infectious Disease"/>
            <person name="Wu L."/>
            <person name="Ma J."/>
        </authorList>
    </citation>
    <scope>NUCLEOTIDE SEQUENCE [LARGE SCALE GENOMIC DNA]</scope>
    <source>
        <strain evidence="2">JCM 14969</strain>
    </source>
</reference>
<protein>
    <submittedName>
        <fullName evidence="1">Uncharacterized protein</fullName>
    </submittedName>
</protein>
<evidence type="ECO:0000313" key="1">
    <source>
        <dbReference type="EMBL" id="GAA1562461.1"/>
    </source>
</evidence>
<evidence type="ECO:0000313" key="2">
    <source>
        <dbReference type="Proteomes" id="UP001500393"/>
    </source>
</evidence>
<comment type="caution">
    <text evidence="1">The sequence shown here is derived from an EMBL/GenBank/DDBJ whole genome shotgun (WGS) entry which is preliminary data.</text>
</comment>
<accession>A0ABP4NIN7</accession>
<dbReference type="RefSeq" id="WP_344211131.1">
    <property type="nucleotide sequence ID" value="NZ_BAAAOS010000011.1"/>
</dbReference>